<evidence type="ECO:0000313" key="1">
    <source>
        <dbReference type="EMBL" id="PKY58907.1"/>
    </source>
</evidence>
<dbReference type="AlphaFoldDB" id="A0A2I1HJ67"/>
<comment type="caution">
    <text evidence="1">The sequence shown here is derived from an EMBL/GenBank/DDBJ whole genome shotgun (WGS) entry which is preliminary data.</text>
</comment>
<dbReference type="VEuPathDB" id="FungiDB:RhiirFUN_000674"/>
<proteinExistence type="predicted"/>
<dbReference type="EMBL" id="LLXI01003250">
    <property type="protein sequence ID" value="PKY58907.1"/>
    <property type="molecule type" value="Genomic_DNA"/>
</dbReference>
<gene>
    <name evidence="1" type="ORF">RhiirA4_481216</name>
</gene>
<evidence type="ECO:0008006" key="3">
    <source>
        <dbReference type="Google" id="ProtNLM"/>
    </source>
</evidence>
<accession>A0A2I1HJ67</accession>
<evidence type="ECO:0000313" key="2">
    <source>
        <dbReference type="Proteomes" id="UP000234323"/>
    </source>
</evidence>
<protein>
    <recommendedName>
        <fullName evidence="3">Crinkler family protein</fullName>
    </recommendedName>
</protein>
<name>A0A2I1HJ67_9GLOM</name>
<dbReference type="VEuPathDB" id="FungiDB:FUN_020478"/>
<dbReference type="Proteomes" id="UP000234323">
    <property type="component" value="Unassembled WGS sequence"/>
</dbReference>
<reference evidence="1 2" key="1">
    <citation type="submission" date="2015-10" db="EMBL/GenBank/DDBJ databases">
        <title>Genome analyses suggest a sexual origin of heterokaryosis in a supposedly ancient asexual fungus.</title>
        <authorList>
            <person name="Ropars J."/>
            <person name="Sedzielewska K."/>
            <person name="Noel J."/>
            <person name="Charron P."/>
            <person name="Farinelli L."/>
            <person name="Marton T."/>
            <person name="Kruger M."/>
            <person name="Pelin A."/>
            <person name="Brachmann A."/>
            <person name="Corradi N."/>
        </authorList>
    </citation>
    <scope>NUCLEOTIDE SEQUENCE [LARGE SCALE GENOMIC DNA]</scope>
    <source>
        <strain evidence="1 2">A4</strain>
    </source>
</reference>
<organism evidence="1 2">
    <name type="scientific">Rhizophagus irregularis</name>
    <dbReference type="NCBI Taxonomy" id="588596"/>
    <lineage>
        <taxon>Eukaryota</taxon>
        <taxon>Fungi</taxon>
        <taxon>Fungi incertae sedis</taxon>
        <taxon>Mucoromycota</taxon>
        <taxon>Glomeromycotina</taxon>
        <taxon>Glomeromycetes</taxon>
        <taxon>Glomerales</taxon>
        <taxon>Glomeraceae</taxon>
        <taxon>Rhizophagus</taxon>
    </lineage>
</organism>
<sequence length="267" mass="30429">MGDLDKVSTHFPTNLSSDRIHMLVQLPISKRVVTCHVKYGLKTGRFCWVVYSETRTTLKVLKDKFRHTFSIPNELKDEDINVNHETKSSELHFTIKTSQKSFSLWHFTDVKELFKLGGDSWEQLPTYEGSTMNFSVYKKTIDVIVESLLMVQKTSPNVATANEASRREYISPILHGVAYCFQNSIKIYPEHELVGSYGRGPVETIMSAFQKNRKNNHDSPSVLYGIEATALLWVILKVVLKESDNNDRPIEVDSSCGGTFWTIAMDI</sequence>
<keyword evidence="2" id="KW-1185">Reference proteome</keyword>
<dbReference type="VEuPathDB" id="FungiDB:RhiirA1_459075"/>